<keyword evidence="1" id="KW-0472">Membrane</keyword>
<name>A0A4Y4D0F2_ZOORA</name>
<gene>
    <name evidence="2" type="ORF">ZRA01_38950</name>
</gene>
<evidence type="ECO:0000313" key="2">
    <source>
        <dbReference type="EMBL" id="GEC97822.1"/>
    </source>
</evidence>
<dbReference type="Proteomes" id="UP000318422">
    <property type="component" value="Unassembled WGS sequence"/>
</dbReference>
<protein>
    <submittedName>
        <fullName evidence="2">Membrane protein</fullName>
    </submittedName>
</protein>
<sequence length="144" mass="15075">MMKQLLQPLLPFFSGLLFGLGLVVSGMTNPSKVQGFLDVGGLWDPSLAMVMGGAVCVALPIFQWILRRDSNRRQHGPVEVRLVVGSILFGIGWGLSGYCPGPALVVASSGSVAAIAYVLAMGVGMLVASRFGALEVARSRGEGK</sequence>
<evidence type="ECO:0000313" key="3">
    <source>
        <dbReference type="Proteomes" id="UP000318422"/>
    </source>
</evidence>
<evidence type="ECO:0000256" key="1">
    <source>
        <dbReference type="SAM" id="Phobius"/>
    </source>
</evidence>
<accession>A0A4Y4D0F2</accession>
<dbReference type="EMBL" id="BJNV01000151">
    <property type="protein sequence ID" value="GEC97822.1"/>
    <property type="molecule type" value="Genomic_DNA"/>
</dbReference>
<dbReference type="InterPro" id="IPR046513">
    <property type="entry name" value="DUF6691"/>
</dbReference>
<dbReference type="AlphaFoldDB" id="A0A4Y4D0F2"/>
<feature type="transmembrane region" description="Helical" evidence="1">
    <location>
        <begin position="45"/>
        <end position="66"/>
    </location>
</feature>
<proteinExistence type="predicted"/>
<keyword evidence="1" id="KW-1133">Transmembrane helix</keyword>
<reference evidence="2 3" key="1">
    <citation type="submission" date="2019-06" db="EMBL/GenBank/DDBJ databases">
        <title>Whole genome shotgun sequence of Zoogloea ramigera NBRC 15342.</title>
        <authorList>
            <person name="Hosoyama A."/>
            <person name="Uohara A."/>
            <person name="Ohji S."/>
            <person name="Ichikawa N."/>
        </authorList>
    </citation>
    <scope>NUCLEOTIDE SEQUENCE [LARGE SCALE GENOMIC DNA]</scope>
    <source>
        <strain evidence="2 3">NBRC 15342</strain>
    </source>
</reference>
<keyword evidence="1" id="KW-0812">Transmembrane</keyword>
<keyword evidence="3" id="KW-1185">Reference proteome</keyword>
<organism evidence="2 3">
    <name type="scientific">Zoogloea ramigera</name>
    <dbReference type="NCBI Taxonomy" id="350"/>
    <lineage>
        <taxon>Bacteria</taxon>
        <taxon>Pseudomonadati</taxon>
        <taxon>Pseudomonadota</taxon>
        <taxon>Betaproteobacteria</taxon>
        <taxon>Rhodocyclales</taxon>
        <taxon>Zoogloeaceae</taxon>
        <taxon>Zoogloea</taxon>
    </lineage>
</organism>
<feature type="transmembrane region" description="Helical" evidence="1">
    <location>
        <begin position="78"/>
        <end position="98"/>
    </location>
</feature>
<dbReference type="Pfam" id="PF20398">
    <property type="entry name" value="DUF6691"/>
    <property type="match status" value="1"/>
</dbReference>
<feature type="transmembrane region" description="Helical" evidence="1">
    <location>
        <begin position="104"/>
        <end position="128"/>
    </location>
</feature>
<comment type="caution">
    <text evidence="2">The sequence shown here is derived from an EMBL/GenBank/DDBJ whole genome shotgun (WGS) entry which is preliminary data.</text>
</comment>